<sequence>MAIKFSIIIRQDILKRDDKRERGEMWGHVLSLGEVLIYLSNARAELFDHLTPSLPVPSEDVVSRILIEFSALKQMVVLHSGLAADRASFICSEANRGILPKSYVRLLSESGWQPRLFPSTSGLDPQGPKFPMAF</sequence>
<protein>
    <submittedName>
        <fullName evidence="1">Uncharacterized protein</fullName>
    </submittedName>
</protein>
<evidence type="ECO:0000313" key="2">
    <source>
        <dbReference type="Proteomes" id="UP000887159"/>
    </source>
</evidence>
<dbReference type="EMBL" id="BMAU01021402">
    <property type="protein sequence ID" value="GFY32539.1"/>
    <property type="molecule type" value="Genomic_DNA"/>
</dbReference>
<comment type="caution">
    <text evidence="1">The sequence shown here is derived from an EMBL/GenBank/DDBJ whole genome shotgun (WGS) entry which is preliminary data.</text>
</comment>
<reference evidence="1" key="1">
    <citation type="submission" date="2020-08" db="EMBL/GenBank/DDBJ databases">
        <title>Multicomponent nature underlies the extraordinary mechanical properties of spider dragline silk.</title>
        <authorList>
            <person name="Kono N."/>
            <person name="Nakamura H."/>
            <person name="Mori M."/>
            <person name="Yoshida Y."/>
            <person name="Ohtoshi R."/>
            <person name="Malay A.D."/>
            <person name="Moran D.A.P."/>
            <person name="Tomita M."/>
            <person name="Numata K."/>
            <person name="Arakawa K."/>
        </authorList>
    </citation>
    <scope>NUCLEOTIDE SEQUENCE</scope>
</reference>
<accession>A0A8X7BJC2</accession>
<name>A0A8X7BJC2_TRICX</name>
<keyword evidence="2" id="KW-1185">Reference proteome</keyword>
<dbReference type="Proteomes" id="UP000887159">
    <property type="component" value="Unassembled WGS sequence"/>
</dbReference>
<evidence type="ECO:0000313" key="1">
    <source>
        <dbReference type="EMBL" id="GFY32539.1"/>
    </source>
</evidence>
<dbReference type="AlphaFoldDB" id="A0A8X7BJC2"/>
<gene>
    <name evidence="1" type="primary">NCL1_45822</name>
    <name evidence="1" type="ORF">TNCV_3560471</name>
</gene>
<organism evidence="1 2">
    <name type="scientific">Trichonephila clavipes</name>
    <name type="common">Golden silk orbweaver</name>
    <name type="synonym">Nephila clavipes</name>
    <dbReference type="NCBI Taxonomy" id="2585209"/>
    <lineage>
        <taxon>Eukaryota</taxon>
        <taxon>Metazoa</taxon>
        <taxon>Ecdysozoa</taxon>
        <taxon>Arthropoda</taxon>
        <taxon>Chelicerata</taxon>
        <taxon>Arachnida</taxon>
        <taxon>Araneae</taxon>
        <taxon>Araneomorphae</taxon>
        <taxon>Entelegynae</taxon>
        <taxon>Araneoidea</taxon>
        <taxon>Nephilidae</taxon>
        <taxon>Trichonephila</taxon>
    </lineage>
</organism>
<proteinExistence type="predicted"/>